<evidence type="ECO:0000313" key="3">
    <source>
        <dbReference type="EMBL" id="CAB9498508.1"/>
    </source>
</evidence>
<accession>A0A9N8H699</accession>
<dbReference type="NCBIfam" id="NF033547">
    <property type="entry name" value="transpos_IS1595"/>
    <property type="match status" value="1"/>
</dbReference>
<dbReference type="Pfam" id="PF12762">
    <property type="entry name" value="DDE_Tnp_IS1595"/>
    <property type="match status" value="1"/>
</dbReference>
<feature type="region of interest" description="Disordered" evidence="1">
    <location>
        <begin position="22"/>
        <end position="52"/>
    </location>
</feature>
<evidence type="ECO:0000313" key="4">
    <source>
        <dbReference type="Proteomes" id="UP001153069"/>
    </source>
</evidence>
<dbReference type="PANTHER" id="PTHR47163">
    <property type="entry name" value="DDE_TNP_IS1595 DOMAIN-CONTAINING PROTEIN"/>
    <property type="match status" value="1"/>
</dbReference>
<dbReference type="InterPro" id="IPR024445">
    <property type="entry name" value="Tnp_ISXO2-like"/>
</dbReference>
<comment type="caution">
    <text evidence="3">The sequence shown here is derived from an EMBL/GenBank/DDBJ whole genome shotgun (WGS) entry which is preliminary data.</text>
</comment>
<dbReference type="Proteomes" id="UP001153069">
    <property type="component" value="Unassembled WGS sequence"/>
</dbReference>
<gene>
    <name evidence="3" type="ORF">SEMRO_39_G024370.1</name>
</gene>
<evidence type="ECO:0000259" key="2">
    <source>
        <dbReference type="SMART" id="SM01126"/>
    </source>
</evidence>
<proteinExistence type="predicted"/>
<evidence type="ECO:0000256" key="1">
    <source>
        <dbReference type="SAM" id="MobiDB-lite"/>
    </source>
</evidence>
<name>A0A9N8H699_9STRA</name>
<feature type="region of interest" description="Disordered" evidence="1">
    <location>
        <begin position="434"/>
        <end position="473"/>
    </location>
</feature>
<feature type="domain" description="ISXO2-like transposase" evidence="2">
    <location>
        <begin position="241"/>
        <end position="382"/>
    </location>
</feature>
<dbReference type="OrthoDB" id="10052789at2759"/>
<dbReference type="AlphaFoldDB" id="A0A9N8H699"/>
<dbReference type="InterPro" id="IPR053164">
    <property type="entry name" value="IS1016-like_transposase"/>
</dbReference>
<dbReference type="SMART" id="SM01126">
    <property type="entry name" value="DDE_Tnp_IS1595"/>
    <property type="match status" value="1"/>
</dbReference>
<dbReference type="PANTHER" id="PTHR47163:SF2">
    <property type="entry name" value="SI:DKEY-17M8.2"/>
    <property type="match status" value="1"/>
</dbReference>
<sequence>MPRGHQARVRSARAFARSLLRQLRPQRSESANASAAGGEQRPTRKRYKHADRFKSRQKKLRDLEQEIEGLPTLFELKDVLYDENASIRFLQKKGVLVIPTCCERCNCDVVQDWTRHQVRCQKTACMYSVPKKCELCSCKDLQGTTTRLGDNGVKCTADDCGWEWSPGKIYVRSFFRNSVLEKCHLPKNEVVHLIYLWLNKATNTQVCQQLGWNSETAGRWLKYCRQLVTEMIVTQPHVNNMIGGHNIIVEIDESKMARRKYNRGRRVKGSWVLGMVERTAERKMVLVVVDSRDMKTLEHSIKTFVHPGSTIHTDMWKGYLGLERLGYTHKTLCHKYEFVAEDGTHTQTVEGNWTPLKKAIPVQCREGADLQDYLFEYMWRRKNIGRQWEAMWQGLARVRMTRRELQEILQEREHTCEDDDEDYCPLIDARLDEEEDSAGDNPWGDFGDETFTPDTDDEGESNGNDGTSDEDVERMTETIAYEVISELMAGGAIDRSIFFDEGGNQYAII</sequence>
<reference evidence="3" key="1">
    <citation type="submission" date="2020-06" db="EMBL/GenBank/DDBJ databases">
        <authorList>
            <consortium name="Plant Systems Biology data submission"/>
        </authorList>
    </citation>
    <scope>NUCLEOTIDE SEQUENCE</scope>
    <source>
        <strain evidence="3">D6</strain>
    </source>
</reference>
<protein>
    <submittedName>
        <fullName evidence="3">Inherit from opiNOG: protein Hydra magnipapillata</fullName>
    </submittedName>
</protein>
<keyword evidence="4" id="KW-1185">Reference proteome</keyword>
<dbReference type="EMBL" id="CAICTM010000039">
    <property type="protein sequence ID" value="CAB9498508.1"/>
    <property type="molecule type" value="Genomic_DNA"/>
</dbReference>
<organism evidence="3 4">
    <name type="scientific">Seminavis robusta</name>
    <dbReference type="NCBI Taxonomy" id="568900"/>
    <lineage>
        <taxon>Eukaryota</taxon>
        <taxon>Sar</taxon>
        <taxon>Stramenopiles</taxon>
        <taxon>Ochrophyta</taxon>
        <taxon>Bacillariophyta</taxon>
        <taxon>Bacillariophyceae</taxon>
        <taxon>Bacillariophycidae</taxon>
        <taxon>Naviculales</taxon>
        <taxon>Naviculaceae</taxon>
        <taxon>Seminavis</taxon>
    </lineage>
</organism>
<feature type="compositionally biased region" description="Low complexity" evidence="1">
    <location>
        <begin position="22"/>
        <end position="39"/>
    </location>
</feature>